<reference evidence="13 14" key="1">
    <citation type="journal article" date="2014" name="FEMS Microbiol. Lett.">
        <title>Genome sequencing analysis reveals virulence-related gene content of Ochrobactrum intermedium strain 229E, a urease-positive strain isolated from the human gastric niche.</title>
        <authorList>
            <person name="Kulkarni G.J."/>
            <person name="Shetty S."/>
            <person name="Dharne M.S."/>
            <person name="Shouche Y.S."/>
        </authorList>
    </citation>
    <scope>NUCLEOTIDE SEQUENCE [LARGE SCALE GENOMIC DNA]</scope>
    <source>
        <strain evidence="13 14">229E</strain>
    </source>
</reference>
<evidence type="ECO:0000259" key="12">
    <source>
        <dbReference type="Pfam" id="PF12697"/>
    </source>
</evidence>
<evidence type="ECO:0000256" key="10">
    <source>
        <dbReference type="ARBA" id="ARBA00047409"/>
    </source>
</evidence>
<dbReference type="EC" id="3.1.1.93" evidence="4"/>
<accession>U4VIA7</accession>
<dbReference type="AlphaFoldDB" id="U4VIA7"/>
<dbReference type="EC" id="3.1.2.22" evidence="1"/>
<organism evidence="13 14">
    <name type="scientific">Brucella intermedia 229E</name>
    <dbReference type="NCBI Taxonomy" id="1337887"/>
    <lineage>
        <taxon>Bacteria</taxon>
        <taxon>Pseudomonadati</taxon>
        <taxon>Pseudomonadota</taxon>
        <taxon>Alphaproteobacteria</taxon>
        <taxon>Hyphomicrobiales</taxon>
        <taxon>Brucellaceae</taxon>
        <taxon>Brucella/Ochrobactrum group</taxon>
        <taxon>Brucella</taxon>
    </lineage>
</organism>
<dbReference type="InterPro" id="IPR029058">
    <property type="entry name" value="AB_hydrolase_fold"/>
</dbReference>
<evidence type="ECO:0000313" key="14">
    <source>
        <dbReference type="Proteomes" id="UP000016842"/>
    </source>
</evidence>
<dbReference type="PANTHER" id="PTHR16138:SF7">
    <property type="entry name" value="PALMITOYL-PROTEIN THIOESTERASE ABHD10, MITOCHONDRIAL"/>
    <property type="match status" value="1"/>
</dbReference>
<evidence type="ECO:0000256" key="5">
    <source>
        <dbReference type="ARBA" id="ARBA00039314"/>
    </source>
</evidence>
<evidence type="ECO:0000256" key="3">
    <source>
        <dbReference type="ARBA" id="ARBA00022946"/>
    </source>
</evidence>
<dbReference type="Pfam" id="PF12697">
    <property type="entry name" value="Abhydrolase_6"/>
    <property type="match status" value="1"/>
</dbReference>
<protein>
    <recommendedName>
        <fullName evidence="5">Palmitoyl-protein thioesterase ABHD10, mitochondrial</fullName>
        <ecNumber evidence="4">3.1.1.93</ecNumber>
        <ecNumber evidence="1">3.1.2.22</ecNumber>
    </recommendedName>
    <alternativeName>
        <fullName evidence="7">Acyl-protein thioesterase ABHD10</fullName>
    </alternativeName>
    <alternativeName>
        <fullName evidence="8">Alpha/beta hydrolase domain-containing protein 10</fullName>
    </alternativeName>
    <alternativeName>
        <fullName evidence="6">Mycophenolic acid acyl-glucuronide esterase, mitochondrial</fullName>
    </alternativeName>
</protein>
<evidence type="ECO:0000256" key="6">
    <source>
        <dbReference type="ARBA" id="ARBA00041520"/>
    </source>
</evidence>
<evidence type="ECO:0000313" key="13">
    <source>
        <dbReference type="EMBL" id="ERM02622.1"/>
    </source>
</evidence>
<sequence>MINVLFIIISRRTSGISVTFAVISRASLQMAGFLSFPNMPKQSRKSRRSDMNVAGGPEFIDVDGAKIALHHRAGSKSPGVVWLGGYRSDMLGTKAVVLDEWAAETGHSALRHDYSGHGSSGGDFNQGTISRWLNESLAVYRKYAKGPQILVGSSMGGWIALRMAQELMKEGNPPAGIVLIAPAPDFTAVLVEPTLSEAQKNDLQEKGYFEEPSEYSPNPYIYTRALIEDGRKNLVLNGIIETGCPVHILQGMQDPDVPYRHALTLVEHLPVDDVTLTLVRDGDHRLSRPQDLDLLIRTVSGLAERIGEKS</sequence>
<evidence type="ECO:0000256" key="1">
    <source>
        <dbReference type="ARBA" id="ARBA00012423"/>
    </source>
</evidence>
<comment type="caution">
    <text evidence="13">The sequence shown here is derived from an EMBL/GenBank/DDBJ whole genome shotgun (WGS) entry which is preliminary data.</text>
</comment>
<dbReference type="Proteomes" id="UP000016842">
    <property type="component" value="Unassembled WGS sequence"/>
</dbReference>
<evidence type="ECO:0000256" key="7">
    <source>
        <dbReference type="ARBA" id="ARBA00042645"/>
    </source>
</evidence>
<evidence type="ECO:0000256" key="8">
    <source>
        <dbReference type="ARBA" id="ARBA00042704"/>
    </source>
</evidence>
<dbReference type="PATRIC" id="fig|1337887.3.peg.1488"/>
<dbReference type="InterPro" id="IPR000073">
    <property type="entry name" value="AB_hydrolase_1"/>
</dbReference>
<dbReference type="PANTHER" id="PTHR16138">
    <property type="entry name" value="MYCOPHENOLIC ACID ACYL-GLUCURONIDE ESTERASE, MITOCHONDRIAL"/>
    <property type="match status" value="1"/>
</dbReference>
<name>U4VIA7_9HYPH</name>
<proteinExistence type="predicted"/>
<comment type="function">
    <text evidence="9">Acts as an acyl-protein thioesterase that hydrolyzes fatty acids from acylated residues in proteins. Regulates the mitochondrial S-depalmitoylation of the nucleophilic active site residue of peroxiredoxin-5/PRDX5, a key antioxidant protein, therefore modulating mitochondrial antioxidant ability. Also catalyzes the deglucuronidation of mycophenolic acid acyl-glucuronide, an active metabolite of the immunosuppressant drug mycophenolate.</text>
</comment>
<dbReference type="Gene3D" id="3.40.50.1820">
    <property type="entry name" value="alpha/beta hydrolase"/>
    <property type="match status" value="1"/>
</dbReference>
<keyword evidence="3" id="KW-0809">Transit peptide</keyword>
<evidence type="ECO:0000256" key="4">
    <source>
        <dbReference type="ARBA" id="ARBA00039132"/>
    </source>
</evidence>
<dbReference type="SUPFAM" id="SSF53474">
    <property type="entry name" value="alpha/beta-Hydrolases"/>
    <property type="match status" value="1"/>
</dbReference>
<evidence type="ECO:0000256" key="2">
    <source>
        <dbReference type="ARBA" id="ARBA00022801"/>
    </source>
</evidence>
<dbReference type="GO" id="GO:0102390">
    <property type="term" value="F:mycophenolic acid acyl-glucuronide esterase activity"/>
    <property type="evidence" value="ECO:0007669"/>
    <property type="project" value="UniProtKB-EC"/>
</dbReference>
<dbReference type="EMBL" id="ASXJ01000074">
    <property type="protein sequence ID" value="ERM02622.1"/>
    <property type="molecule type" value="Genomic_DNA"/>
</dbReference>
<comment type="catalytic activity">
    <reaction evidence="10">
        <text>S-hexadecanoyl-L-cysteinyl-[protein] + H2O = L-cysteinyl-[protein] + hexadecanoate + H(+)</text>
        <dbReference type="Rhea" id="RHEA:19233"/>
        <dbReference type="Rhea" id="RHEA-COMP:10131"/>
        <dbReference type="Rhea" id="RHEA-COMP:11032"/>
        <dbReference type="ChEBI" id="CHEBI:7896"/>
        <dbReference type="ChEBI" id="CHEBI:15377"/>
        <dbReference type="ChEBI" id="CHEBI:15378"/>
        <dbReference type="ChEBI" id="CHEBI:29950"/>
        <dbReference type="ChEBI" id="CHEBI:74151"/>
        <dbReference type="EC" id="3.1.2.22"/>
    </reaction>
    <physiologicalReaction direction="left-to-right" evidence="10">
        <dbReference type="Rhea" id="RHEA:19234"/>
    </physiologicalReaction>
</comment>
<evidence type="ECO:0000256" key="11">
    <source>
        <dbReference type="ARBA" id="ARBA00047972"/>
    </source>
</evidence>
<comment type="catalytic activity">
    <reaction evidence="11">
        <text>mycophenolic acid O-acyl-beta-D-glucuronide + H2O = mycophenolate + D-glucuronate + H(+)</text>
        <dbReference type="Rhea" id="RHEA:34179"/>
        <dbReference type="ChEBI" id="CHEBI:15377"/>
        <dbReference type="ChEBI" id="CHEBI:15378"/>
        <dbReference type="ChEBI" id="CHEBI:58720"/>
        <dbReference type="ChEBI" id="CHEBI:62932"/>
        <dbReference type="ChEBI" id="CHEBI:66982"/>
        <dbReference type="EC" id="3.1.1.93"/>
    </reaction>
    <physiologicalReaction direction="left-to-right" evidence="11">
        <dbReference type="Rhea" id="RHEA:34180"/>
    </physiologicalReaction>
</comment>
<gene>
    <name evidence="13" type="ORF">Q644_15685</name>
</gene>
<feature type="domain" description="AB hydrolase-1" evidence="12">
    <location>
        <begin position="103"/>
        <end position="290"/>
    </location>
</feature>
<dbReference type="InterPro" id="IPR052382">
    <property type="entry name" value="ABHD10_acyl-thioesterase"/>
</dbReference>
<dbReference type="GO" id="GO:0008474">
    <property type="term" value="F:palmitoyl-(protein) hydrolase activity"/>
    <property type="evidence" value="ECO:0007669"/>
    <property type="project" value="UniProtKB-EC"/>
</dbReference>
<evidence type="ECO:0000256" key="9">
    <source>
        <dbReference type="ARBA" id="ARBA00046047"/>
    </source>
</evidence>
<keyword evidence="2 13" id="KW-0378">Hydrolase</keyword>